<dbReference type="Pfam" id="PF05199">
    <property type="entry name" value="GMC_oxred_C"/>
    <property type="match status" value="1"/>
</dbReference>
<dbReference type="EMBL" id="CVRI01000029">
    <property type="protein sequence ID" value="CRK92490.1"/>
    <property type="molecule type" value="Genomic_DNA"/>
</dbReference>
<dbReference type="STRING" id="568069.A0A1J1HY54"/>
<comment type="cofactor">
    <cofactor evidence="1 5">
        <name>FAD</name>
        <dbReference type="ChEBI" id="CHEBI:57692"/>
    </cofactor>
</comment>
<dbReference type="InterPro" id="IPR007867">
    <property type="entry name" value="GMC_OxRtase_C"/>
</dbReference>
<evidence type="ECO:0000256" key="4">
    <source>
        <dbReference type="ARBA" id="ARBA00022827"/>
    </source>
</evidence>
<dbReference type="InterPro" id="IPR012132">
    <property type="entry name" value="GMC_OxRdtase"/>
</dbReference>
<evidence type="ECO:0000313" key="7">
    <source>
        <dbReference type="EMBL" id="CRK92490.1"/>
    </source>
</evidence>
<evidence type="ECO:0000259" key="6">
    <source>
        <dbReference type="PROSITE" id="PS00624"/>
    </source>
</evidence>
<dbReference type="SUPFAM" id="SSF51905">
    <property type="entry name" value="FAD/NAD(P)-binding domain"/>
    <property type="match status" value="1"/>
</dbReference>
<feature type="binding site" evidence="5">
    <location>
        <position position="512"/>
    </location>
    <ligand>
        <name>FAD</name>
        <dbReference type="ChEBI" id="CHEBI:57692"/>
    </ligand>
</feature>
<dbReference type="GO" id="GO:0016614">
    <property type="term" value="F:oxidoreductase activity, acting on CH-OH group of donors"/>
    <property type="evidence" value="ECO:0007669"/>
    <property type="project" value="InterPro"/>
</dbReference>
<evidence type="ECO:0000256" key="3">
    <source>
        <dbReference type="ARBA" id="ARBA00022630"/>
    </source>
</evidence>
<dbReference type="SUPFAM" id="SSF54373">
    <property type="entry name" value="FAD-linked reductases, C-terminal domain"/>
    <property type="match status" value="1"/>
</dbReference>
<dbReference type="Gene3D" id="3.30.560.10">
    <property type="entry name" value="Glucose Oxidase, domain 3"/>
    <property type="match status" value="2"/>
</dbReference>
<feature type="binding site" evidence="5">
    <location>
        <position position="105"/>
    </location>
    <ligand>
        <name>FAD</name>
        <dbReference type="ChEBI" id="CHEBI:57692"/>
    </ligand>
</feature>
<accession>A0A1J1HY54</accession>
<keyword evidence="3" id="KW-0285">Flavoprotein</keyword>
<sequence>FYTLILFNCQKFFDQSLPKYDIYDYIIVGSGSAGSTIASGLKGKVLLLEAGSNGDNFLLNIPILQPLLQGSPFDWNFKTSSQENSCLALQENQNSWPIGKIFGGTHQLNNMIYHRGHYDDYKWLIDKKKAEKVYKDYEENIPIDQGKFVSIISTAFVEGGKEMGFEDFSYTNLTHLNGGRFTQINNWNKLENSPETCLNAIVSRVLFDEKNPKKAIGVEFLKKGKLHNVYGRKIILSAGTVGSPKILLHSGIGPEEHLTEVRIKCRENLPVGENLQDHVTTGLDLIILNQTLGLSINDIVNPFKVADFFWFNGDGSPLALAGCDAMGFVKLNRSNEVPDLSFMLLPVGLIADYGLHLRKITNIRDEVWEKYFKPLIGQTTISILPVLLHPKSKGTLRLKSKNFLDSPVINPNYLDNKDDIRKLISGIRIIEKLIETPSMKKFGAEINPKHFPGCENFFLDSNDYWECYIRHMTMTMFHPVGTCKAGNYEDTSTVVLKNFQVKNIENLFVVDGSIIPQSPSANPHGVIAMIAQKFVNDMISTSP</sequence>
<dbReference type="Proteomes" id="UP000183832">
    <property type="component" value="Unassembled WGS sequence"/>
</dbReference>
<organism evidence="7 8">
    <name type="scientific">Clunio marinus</name>
    <dbReference type="NCBI Taxonomy" id="568069"/>
    <lineage>
        <taxon>Eukaryota</taxon>
        <taxon>Metazoa</taxon>
        <taxon>Ecdysozoa</taxon>
        <taxon>Arthropoda</taxon>
        <taxon>Hexapoda</taxon>
        <taxon>Insecta</taxon>
        <taxon>Pterygota</taxon>
        <taxon>Neoptera</taxon>
        <taxon>Endopterygota</taxon>
        <taxon>Diptera</taxon>
        <taxon>Nematocera</taxon>
        <taxon>Chironomoidea</taxon>
        <taxon>Chironomidae</taxon>
        <taxon>Clunio</taxon>
    </lineage>
</organism>
<reference evidence="7 8" key="1">
    <citation type="submission" date="2015-04" db="EMBL/GenBank/DDBJ databases">
        <authorList>
            <person name="Syromyatnikov M.Y."/>
            <person name="Popov V.N."/>
        </authorList>
    </citation>
    <scope>NUCLEOTIDE SEQUENCE [LARGE SCALE GENOMIC DNA]</scope>
</reference>
<dbReference type="OrthoDB" id="5428259at2759"/>
<dbReference type="Gene3D" id="3.50.50.60">
    <property type="entry name" value="FAD/NAD(P)-binding domain"/>
    <property type="match status" value="2"/>
</dbReference>
<feature type="non-terminal residue" evidence="7">
    <location>
        <position position="1"/>
    </location>
</feature>
<evidence type="ECO:0000256" key="5">
    <source>
        <dbReference type="PIRSR" id="PIRSR000137-2"/>
    </source>
</evidence>
<keyword evidence="4 5" id="KW-0274">FAD</keyword>
<dbReference type="Pfam" id="PF00732">
    <property type="entry name" value="GMC_oxred_N"/>
    <property type="match status" value="1"/>
</dbReference>
<dbReference type="AlphaFoldDB" id="A0A1J1HY54"/>
<dbReference type="InterPro" id="IPR036188">
    <property type="entry name" value="FAD/NAD-bd_sf"/>
</dbReference>
<gene>
    <name evidence="7" type="ORF">CLUMA_CG006030</name>
</gene>
<evidence type="ECO:0000256" key="2">
    <source>
        <dbReference type="ARBA" id="ARBA00010790"/>
    </source>
</evidence>
<comment type="similarity">
    <text evidence="2">Belongs to the GMC oxidoreductase family.</text>
</comment>
<protein>
    <submittedName>
        <fullName evidence="7">CLUMA_CG006030, isoform A</fullName>
    </submittedName>
</protein>
<feature type="binding site" evidence="5">
    <location>
        <position position="202"/>
    </location>
    <ligand>
        <name>FAD</name>
        <dbReference type="ChEBI" id="CHEBI:57692"/>
    </ligand>
</feature>
<evidence type="ECO:0000256" key="1">
    <source>
        <dbReference type="ARBA" id="ARBA00001974"/>
    </source>
</evidence>
<keyword evidence="8" id="KW-1185">Reference proteome</keyword>
<proteinExistence type="inferred from homology"/>
<dbReference type="PANTHER" id="PTHR11552:SF147">
    <property type="entry name" value="CHOLINE DEHYDROGENASE, MITOCHONDRIAL"/>
    <property type="match status" value="1"/>
</dbReference>
<dbReference type="InterPro" id="IPR000172">
    <property type="entry name" value="GMC_OxRdtase_N"/>
</dbReference>
<feature type="domain" description="Glucose-methanol-choline oxidoreductase N-terminal" evidence="6">
    <location>
        <begin position="239"/>
        <end position="253"/>
    </location>
</feature>
<dbReference type="PROSITE" id="PS00624">
    <property type="entry name" value="GMC_OXRED_2"/>
    <property type="match status" value="1"/>
</dbReference>
<dbReference type="PIRSF" id="PIRSF000137">
    <property type="entry name" value="Alcohol_oxidase"/>
    <property type="match status" value="1"/>
</dbReference>
<name>A0A1J1HY54_9DIPT</name>
<evidence type="ECO:0000313" key="8">
    <source>
        <dbReference type="Proteomes" id="UP000183832"/>
    </source>
</evidence>
<dbReference type="PANTHER" id="PTHR11552">
    <property type="entry name" value="GLUCOSE-METHANOL-CHOLINE GMC OXIDOREDUCTASE"/>
    <property type="match status" value="1"/>
</dbReference>
<dbReference type="GO" id="GO:0050660">
    <property type="term" value="F:flavin adenine dinucleotide binding"/>
    <property type="evidence" value="ECO:0007669"/>
    <property type="project" value="InterPro"/>
</dbReference>